<dbReference type="Pfam" id="PF20789">
    <property type="entry name" value="4HBT_3C"/>
    <property type="match status" value="1"/>
</dbReference>
<dbReference type="PANTHER" id="PTHR11066:SF34">
    <property type="entry name" value="ACYL-COENZYME A THIOESTERASE 8"/>
    <property type="match status" value="1"/>
</dbReference>
<dbReference type="InterPro" id="IPR003703">
    <property type="entry name" value="Acyl_CoA_thio"/>
</dbReference>
<dbReference type="GO" id="GO:0006637">
    <property type="term" value="P:acyl-CoA metabolic process"/>
    <property type="evidence" value="ECO:0007669"/>
    <property type="project" value="InterPro"/>
</dbReference>
<dbReference type="CDD" id="cd03445">
    <property type="entry name" value="Thioesterase_II_repeat2"/>
    <property type="match status" value="1"/>
</dbReference>
<dbReference type="GO" id="GO:0047617">
    <property type="term" value="F:fatty acyl-CoA hydrolase activity"/>
    <property type="evidence" value="ECO:0007669"/>
    <property type="project" value="InterPro"/>
</dbReference>
<dbReference type="GeneID" id="63807432"/>
<name>A0A1Y1VQN6_9FUNG</name>
<protein>
    <submittedName>
        <fullName evidence="5">Thioesterase/thiol ester dehydrase-isomerase</fullName>
    </submittedName>
</protein>
<comment type="similarity">
    <text evidence="1">Belongs to the C/M/P thioester hydrolase family.</text>
</comment>
<dbReference type="AlphaFoldDB" id="A0A1Y1VQN6"/>
<sequence>MEPPLDIDTLLELEEVGDGSFKSRQLWNPPHAPSVFGGQLMGQALAAAFRTTGADWVAHSLHTQFLRRVTVSAPVHFTVATLGQGRNYCSRVITSHQNSKPVMHMICNFVTHGSNVASKHAYQKEMPGFVPPEAGAPGTLPVAGGNPASENHYVLDPQGYPGGFPAEIWVKEVDEDIAVPAPAKQHLWLRCPDNRLRSQQMQQCILVMYSDLLFTRVTLRPFGVRVAPAPDTLRRLVSIGHHVWFHKPADPGDFLLYKTECPQLSHGRGIVVGEMFSRDGSFVASTAQEARVEVDPIVDLLPASKL</sequence>
<organism evidence="5 6">
    <name type="scientific">Linderina pennispora</name>
    <dbReference type="NCBI Taxonomy" id="61395"/>
    <lineage>
        <taxon>Eukaryota</taxon>
        <taxon>Fungi</taxon>
        <taxon>Fungi incertae sedis</taxon>
        <taxon>Zoopagomycota</taxon>
        <taxon>Kickxellomycotina</taxon>
        <taxon>Kickxellomycetes</taxon>
        <taxon>Kickxellales</taxon>
        <taxon>Kickxellaceae</taxon>
        <taxon>Linderina</taxon>
    </lineage>
</organism>
<dbReference type="STRING" id="61395.A0A1Y1VQN6"/>
<keyword evidence="6" id="KW-1185">Reference proteome</keyword>
<accession>A0A1Y1VQN6</accession>
<reference evidence="5 6" key="1">
    <citation type="submission" date="2016-07" db="EMBL/GenBank/DDBJ databases">
        <title>Pervasive Adenine N6-methylation of Active Genes in Fungi.</title>
        <authorList>
            <consortium name="DOE Joint Genome Institute"/>
            <person name="Mondo S.J."/>
            <person name="Dannebaum R.O."/>
            <person name="Kuo R.C."/>
            <person name="Labutti K."/>
            <person name="Haridas S."/>
            <person name="Kuo A."/>
            <person name="Salamov A."/>
            <person name="Ahrendt S.R."/>
            <person name="Lipzen A."/>
            <person name="Sullivan W."/>
            <person name="Andreopoulos W.B."/>
            <person name="Clum A."/>
            <person name="Lindquist E."/>
            <person name="Daum C."/>
            <person name="Ramamoorthy G.K."/>
            <person name="Gryganskyi A."/>
            <person name="Culley D."/>
            <person name="Magnuson J.K."/>
            <person name="James T.Y."/>
            <person name="O'Malley M.A."/>
            <person name="Stajich J.E."/>
            <person name="Spatafora J.W."/>
            <person name="Visel A."/>
            <person name="Grigoriev I.V."/>
        </authorList>
    </citation>
    <scope>NUCLEOTIDE SEQUENCE [LARGE SCALE GENOMIC DNA]</scope>
    <source>
        <strain evidence="5 6">ATCC 12442</strain>
    </source>
</reference>
<evidence type="ECO:0000256" key="1">
    <source>
        <dbReference type="ARBA" id="ARBA00006538"/>
    </source>
</evidence>
<dbReference type="InterPro" id="IPR049449">
    <property type="entry name" value="TesB_ACOT8-like_N"/>
</dbReference>
<dbReference type="Pfam" id="PF13622">
    <property type="entry name" value="4HBT_3"/>
    <property type="match status" value="1"/>
</dbReference>
<dbReference type="InterPro" id="IPR049450">
    <property type="entry name" value="ACOT8-like_C"/>
</dbReference>
<dbReference type="Proteomes" id="UP000193922">
    <property type="component" value="Unassembled WGS sequence"/>
</dbReference>
<evidence type="ECO:0000259" key="3">
    <source>
        <dbReference type="Pfam" id="PF13622"/>
    </source>
</evidence>
<dbReference type="RefSeq" id="XP_040738992.1">
    <property type="nucleotide sequence ID" value="XM_040890784.1"/>
</dbReference>
<dbReference type="SUPFAM" id="SSF54637">
    <property type="entry name" value="Thioesterase/thiol ester dehydrase-isomerase"/>
    <property type="match status" value="2"/>
</dbReference>
<evidence type="ECO:0000256" key="2">
    <source>
        <dbReference type="ARBA" id="ARBA00022801"/>
    </source>
</evidence>
<evidence type="ECO:0000313" key="6">
    <source>
        <dbReference type="Proteomes" id="UP000193922"/>
    </source>
</evidence>
<evidence type="ECO:0000259" key="4">
    <source>
        <dbReference type="Pfam" id="PF20789"/>
    </source>
</evidence>
<keyword evidence="5" id="KW-0413">Isomerase</keyword>
<feature type="domain" description="Acyl-CoA thioesterase-like C-terminal" evidence="4">
    <location>
        <begin position="180"/>
        <end position="292"/>
    </location>
</feature>
<feature type="domain" description="Acyl-CoA thioesterase-like N-terminal HotDog" evidence="3">
    <location>
        <begin position="27"/>
        <end position="109"/>
    </location>
</feature>
<comment type="caution">
    <text evidence="5">The sequence shown here is derived from an EMBL/GenBank/DDBJ whole genome shotgun (WGS) entry which is preliminary data.</text>
</comment>
<evidence type="ECO:0000313" key="5">
    <source>
        <dbReference type="EMBL" id="ORX63580.1"/>
    </source>
</evidence>
<dbReference type="OrthoDB" id="68328at2759"/>
<proteinExistence type="inferred from homology"/>
<dbReference type="PANTHER" id="PTHR11066">
    <property type="entry name" value="ACYL-COA THIOESTERASE"/>
    <property type="match status" value="1"/>
</dbReference>
<dbReference type="InterPro" id="IPR042171">
    <property type="entry name" value="Acyl-CoA_hotdog"/>
</dbReference>
<dbReference type="EMBL" id="MCFD01000181">
    <property type="protein sequence ID" value="ORX63580.1"/>
    <property type="molecule type" value="Genomic_DNA"/>
</dbReference>
<dbReference type="CDD" id="cd03444">
    <property type="entry name" value="Thioesterase_II_repeat1"/>
    <property type="match status" value="1"/>
</dbReference>
<dbReference type="InterPro" id="IPR029069">
    <property type="entry name" value="HotDog_dom_sf"/>
</dbReference>
<gene>
    <name evidence="5" type="ORF">DL89DRAFT_298296</name>
</gene>
<dbReference type="GO" id="GO:0009062">
    <property type="term" value="P:fatty acid catabolic process"/>
    <property type="evidence" value="ECO:0007669"/>
    <property type="project" value="TreeGrafter"/>
</dbReference>
<dbReference type="GO" id="GO:0016853">
    <property type="term" value="F:isomerase activity"/>
    <property type="evidence" value="ECO:0007669"/>
    <property type="project" value="UniProtKB-KW"/>
</dbReference>
<keyword evidence="2" id="KW-0378">Hydrolase</keyword>
<dbReference type="Gene3D" id="2.40.160.210">
    <property type="entry name" value="Acyl-CoA thioesterase, double hotdog domain"/>
    <property type="match status" value="1"/>
</dbReference>
<dbReference type="GO" id="GO:0005782">
    <property type="term" value="C:peroxisomal matrix"/>
    <property type="evidence" value="ECO:0007669"/>
    <property type="project" value="UniProtKB-SubCell"/>
</dbReference>